<evidence type="ECO:0000313" key="2">
    <source>
        <dbReference type="Proteomes" id="UP000254191"/>
    </source>
</evidence>
<evidence type="ECO:0000313" key="1">
    <source>
        <dbReference type="EMBL" id="SUC39208.1"/>
    </source>
</evidence>
<dbReference type="SUPFAM" id="SSF51905">
    <property type="entry name" value="FAD/NAD(P)-binding domain"/>
    <property type="match status" value="1"/>
</dbReference>
<dbReference type="Gene3D" id="3.50.50.60">
    <property type="entry name" value="FAD/NAD(P)-binding domain"/>
    <property type="match status" value="2"/>
</dbReference>
<dbReference type="InterPro" id="IPR036188">
    <property type="entry name" value="FAD/NAD-bd_sf"/>
</dbReference>
<proteinExistence type="predicted"/>
<dbReference type="PANTHER" id="PTHR43755:SF1">
    <property type="entry name" value="FAD-DEPENDENT PYRIDINE NUCLEOTIDE-DISULPHIDE OXIDOREDUCTASE"/>
    <property type="match status" value="1"/>
</dbReference>
<name>A0A379GDX4_PROMI</name>
<accession>A0A379GDX4</accession>
<dbReference type="AlphaFoldDB" id="A0A379GDX4"/>
<protein>
    <submittedName>
        <fullName evidence="1">Oxidoreductase</fullName>
    </submittedName>
</protein>
<dbReference type="Proteomes" id="UP000254191">
    <property type="component" value="Unassembled WGS sequence"/>
</dbReference>
<gene>
    <name evidence="1" type="ORF">NCTC11938_03494</name>
</gene>
<sequence>MYIAFNLFLKEELMRSQRSLLRPEIEFVIDKAESFDFNNKIVYCCSKKKYHYDFLVLATGCVPRLDRIEGLAEAGNHFYQYEAATKISR</sequence>
<reference evidence="1 2" key="1">
    <citation type="submission" date="2018-06" db="EMBL/GenBank/DDBJ databases">
        <authorList>
            <consortium name="Pathogen Informatics"/>
            <person name="Doyle S."/>
        </authorList>
    </citation>
    <scope>NUCLEOTIDE SEQUENCE [LARGE SCALE GENOMIC DNA]</scope>
    <source>
        <strain evidence="1 2">NCTC11938</strain>
    </source>
</reference>
<dbReference type="EMBL" id="UGTS01000006">
    <property type="protein sequence ID" value="SUC39208.1"/>
    <property type="molecule type" value="Genomic_DNA"/>
</dbReference>
<organism evidence="1 2">
    <name type="scientific">Proteus mirabilis</name>
    <dbReference type="NCBI Taxonomy" id="584"/>
    <lineage>
        <taxon>Bacteria</taxon>
        <taxon>Pseudomonadati</taxon>
        <taxon>Pseudomonadota</taxon>
        <taxon>Gammaproteobacteria</taxon>
        <taxon>Enterobacterales</taxon>
        <taxon>Morganellaceae</taxon>
        <taxon>Proteus</taxon>
    </lineage>
</organism>
<dbReference type="PANTHER" id="PTHR43755">
    <property type="match status" value="1"/>
</dbReference>
<dbReference type="InterPro" id="IPR052541">
    <property type="entry name" value="SQRD"/>
</dbReference>